<evidence type="ECO:0000256" key="6">
    <source>
        <dbReference type="ARBA" id="ARBA00049244"/>
    </source>
</evidence>
<dbReference type="PANTHER" id="PTHR10322">
    <property type="entry name" value="DNA POLYMERASE CATALYTIC SUBUNIT"/>
    <property type="match status" value="1"/>
</dbReference>
<keyword evidence="3 7" id="KW-0548">Nucleotidyltransferase</keyword>
<evidence type="ECO:0000256" key="3">
    <source>
        <dbReference type="ARBA" id="ARBA00022695"/>
    </source>
</evidence>
<comment type="catalytic activity">
    <reaction evidence="6 7">
        <text>DNA(n) + a 2'-deoxyribonucleoside 5'-triphosphate = DNA(n+1) + diphosphate</text>
        <dbReference type="Rhea" id="RHEA:22508"/>
        <dbReference type="Rhea" id="RHEA-COMP:17339"/>
        <dbReference type="Rhea" id="RHEA-COMP:17340"/>
        <dbReference type="ChEBI" id="CHEBI:33019"/>
        <dbReference type="ChEBI" id="CHEBI:61560"/>
        <dbReference type="ChEBI" id="CHEBI:173112"/>
        <dbReference type="EC" id="2.7.7.7"/>
    </reaction>
</comment>
<evidence type="ECO:0000313" key="10">
    <source>
        <dbReference type="EMBL" id="GES77622.1"/>
    </source>
</evidence>
<reference evidence="10" key="1">
    <citation type="submission" date="2019-10" db="EMBL/GenBank/DDBJ databases">
        <title>Conservation and host-specific expression of non-tandemly repeated heterogenous ribosome RNA gene in arbuscular mycorrhizal fungi.</title>
        <authorList>
            <person name="Maeda T."/>
            <person name="Kobayashi Y."/>
            <person name="Nakagawa T."/>
            <person name="Ezawa T."/>
            <person name="Yamaguchi K."/>
            <person name="Bino T."/>
            <person name="Nishimoto Y."/>
            <person name="Shigenobu S."/>
            <person name="Kawaguchi M."/>
        </authorList>
    </citation>
    <scope>NUCLEOTIDE SEQUENCE</scope>
    <source>
        <strain evidence="10">HR1</strain>
    </source>
</reference>
<dbReference type="PROSITE" id="PS00116">
    <property type="entry name" value="DNA_POLYMERASE_B"/>
    <property type="match status" value="1"/>
</dbReference>
<dbReference type="Gene3D" id="3.30.420.10">
    <property type="entry name" value="Ribonuclease H-like superfamily/Ribonuclease H"/>
    <property type="match status" value="1"/>
</dbReference>
<evidence type="ECO:0000256" key="7">
    <source>
        <dbReference type="RuleBase" id="RU000442"/>
    </source>
</evidence>
<dbReference type="Proteomes" id="UP000615446">
    <property type="component" value="Unassembled WGS sequence"/>
</dbReference>
<dbReference type="GO" id="GO:0003887">
    <property type="term" value="F:DNA-directed DNA polymerase activity"/>
    <property type="evidence" value="ECO:0007669"/>
    <property type="project" value="UniProtKB-KW"/>
</dbReference>
<organism evidence="10 11">
    <name type="scientific">Rhizophagus clarus</name>
    <dbReference type="NCBI Taxonomy" id="94130"/>
    <lineage>
        <taxon>Eukaryota</taxon>
        <taxon>Fungi</taxon>
        <taxon>Fungi incertae sedis</taxon>
        <taxon>Mucoromycota</taxon>
        <taxon>Glomeromycotina</taxon>
        <taxon>Glomeromycetes</taxon>
        <taxon>Glomerales</taxon>
        <taxon>Glomeraceae</taxon>
        <taxon>Rhizophagus</taxon>
    </lineage>
</organism>
<evidence type="ECO:0000256" key="2">
    <source>
        <dbReference type="ARBA" id="ARBA00022679"/>
    </source>
</evidence>
<dbReference type="Pfam" id="PF00136">
    <property type="entry name" value="DNA_pol_B"/>
    <property type="match status" value="2"/>
</dbReference>
<comment type="caution">
    <text evidence="10">The sequence shown here is derived from an EMBL/GenBank/DDBJ whole genome shotgun (WGS) entry which is preliminary data.</text>
</comment>
<dbReference type="InterPro" id="IPR036397">
    <property type="entry name" value="RNaseH_sf"/>
</dbReference>
<dbReference type="AlphaFoldDB" id="A0A8H3KX95"/>
<comment type="similarity">
    <text evidence="1 7">Belongs to the DNA polymerase type-B family.</text>
</comment>
<dbReference type="SMART" id="SM00486">
    <property type="entry name" value="POLBc"/>
    <property type="match status" value="1"/>
</dbReference>
<accession>A0A8H3KX95</accession>
<dbReference type="EC" id="2.7.7.7" evidence="7"/>
<dbReference type="InterPro" id="IPR017964">
    <property type="entry name" value="DNA-dir_DNA_pol_B_CS"/>
</dbReference>
<name>A0A8H3KX95_9GLOM</name>
<dbReference type="InterPro" id="IPR050240">
    <property type="entry name" value="DNA_pol_type-B"/>
</dbReference>
<dbReference type="InterPro" id="IPR043502">
    <property type="entry name" value="DNA/RNA_pol_sf"/>
</dbReference>
<dbReference type="SUPFAM" id="SSF53098">
    <property type="entry name" value="Ribonuclease H-like"/>
    <property type="match status" value="1"/>
</dbReference>
<dbReference type="InterPro" id="IPR042087">
    <property type="entry name" value="DNA_pol_B_thumb"/>
</dbReference>
<feature type="domain" description="DNA-directed DNA polymerase family B multifunctional" evidence="8">
    <location>
        <begin position="747"/>
        <end position="1060"/>
    </location>
</feature>
<evidence type="ECO:0000256" key="5">
    <source>
        <dbReference type="ARBA" id="ARBA00023125"/>
    </source>
</evidence>
<dbReference type="GO" id="GO:0000166">
    <property type="term" value="F:nucleotide binding"/>
    <property type="evidence" value="ECO:0007669"/>
    <property type="project" value="InterPro"/>
</dbReference>
<keyword evidence="5 7" id="KW-0238">DNA-binding</keyword>
<dbReference type="GO" id="GO:0003677">
    <property type="term" value="F:DNA binding"/>
    <property type="evidence" value="ECO:0007669"/>
    <property type="project" value="UniProtKB-KW"/>
</dbReference>
<evidence type="ECO:0000256" key="4">
    <source>
        <dbReference type="ARBA" id="ARBA00022932"/>
    </source>
</evidence>
<sequence length="1204" mass="138583">MRNDESSTSILKDEIANHQDIPFMSIDIEEAKEYINKTPHYILRLYGYLVNGQKAVVTITGIKVFFDIRVPNNTSIPKFWSKIKGILATGKDGSGNTMNMNLIRMECIKAYPIRGYHAEKKPYLRITAPNKDLRFTALDIISRYNSETDQENRIETASDDTGTYYRKVAREYKIPLSGWGLVSDYKYNFSAPYYAKSQHCPHAFYVHINNFRLIDNFEPLYKIYPSSLFAHDRALVLTWDIETYDSRGLGNFPEAKNDTSQVFTICMTLHWKDDPKPLEQICLVNIETAPDPDWITIICGNQANVLKAFALCWKSFAPDIQLGFNDSGYDWPFIVEKATKLNVFDWMVQQMSANPYKTANTQSTLTWNYFGGTGKPLSSGYFHRDQWAKKTDRNFRKTEGRESINIKINPSLTFESSFLKLPGCVPIDVRASFMQLHPRSEKTSLKYFLEKYGLDGKADMPMSKLWKYYSEAKDRASDSSKKHMHEIVNYCVIDALRCQELMVKSNVINDYREVASIAYISLFDSHYYAIGTKVSNLLGAEAWAQDILYTTKISNQKASGKFPGAYVYPPEKGLENKRPVTGLDFRSLYPSIIMTYNLSPEKMVSTLSEVDKLKRENKVLHSIEFKYGGKPVRAWTIRHGNKSDQEGLFTKILKNLLNIRNELKAQLKVLGKKKEYMGKVKSKMDSAGGSFLVVDAIKDVLSSVKNTERHAEMTKILSPFIVPEERSDGADLSYDDFMKEYSSICFEYNSLNSKQKAIKLYMNSFYGVTGQSDSPFYTLALAGGVTSAGRENIKLVAEFVKKKGFGIKYGDTDSLYLTCPDSCYEKCDLAYNGGKGTISKLEYWTEMVTITMGVMEKLRNEVNSFLRLKTRSGYLEMAYEEVLFPVVFTGKKKYFGTKHEDAVNFSLEDPFIRGIDTVKQGKSQLFKTIGDRIMNEVRDINNEHSLHKIVEDVLRDAIINTEQWNFEQFIETDAWKPDVNNISVQRFIGRMRGKYDSKIPIPGERFSYVVTHPDTTFDLHGRKLKPTKGEKMEFADVAKELGKELDLYHYFEKTIIGLCARFIMYDKKYEPEPSSRIMRIEDPDEKYKQIDDYAQNKAKSWLEGFVKENIIVNGVTSKMMESRGIAYKRAYRTAVKKAQEMLYQKIGYLYEIFHGEWLSYEIFMVSNPIEVLWEKFMKCARKISKDKNLSVDDEMKEKICSDFA</sequence>
<evidence type="ECO:0000259" key="8">
    <source>
        <dbReference type="Pfam" id="PF00136"/>
    </source>
</evidence>
<dbReference type="InterPro" id="IPR023211">
    <property type="entry name" value="DNA_pol_palm_dom_sf"/>
</dbReference>
<feature type="domain" description="DNA-directed DNA polymerase family B exonuclease" evidence="9">
    <location>
        <begin position="232"/>
        <end position="346"/>
    </location>
</feature>
<protein>
    <recommendedName>
        <fullName evidence="7">DNA polymerase</fullName>
        <ecNumber evidence="7">2.7.7.7</ecNumber>
    </recommendedName>
</protein>
<keyword evidence="7" id="KW-0235">DNA replication</keyword>
<dbReference type="InterPro" id="IPR012337">
    <property type="entry name" value="RNaseH-like_sf"/>
</dbReference>
<dbReference type="InterPro" id="IPR006172">
    <property type="entry name" value="DNA-dir_DNA_pol_B"/>
</dbReference>
<dbReference type="EMBL" id="BLAL01000030">
    <property type="protein sequence ID" value="GES77622.1"/>
    <property type="molecule type" value="Genomic_DNA"/>
</dbReference>
<dbReference type="Pfam" id="PF03104">
    <property type="entry name" value="DNA_pol_B_exo1"/>
    <property type="match status" value="1"/>
</dbReference>
<evidence type="ECO:0000259" key="9">
    <source>
        <dbReference type="Pfam" id="PF03104"/>
    </source>
</evidence>
<dbReference type="InterPro" id="IPR006133">
    <property type="entry name" value="DNA-dir_DNA_pol_B_exonuc"/>
</dbReference>
<feature type="domain" description="DNA-directed DNA polymerase family B multifunctional" evidence="8">
    <location>
        <begin position="532"/>
        <end position="672"/>
    </location>
</feature>
<gene>
    <name evidence="10" type="ORF">RCL2_000497700</name>
</gene>
<dbReference type="GO" id="GO:0006261">
    <property type="term" value="P:DNA-templated DNA replication"/>
    <property type="evidence" value="ECO:0007669"/>
    <property type="project" value="TreeGrafter"/>
</dbReference>
<dbReference type="SUPFAM" id="SSF56672">
    <property type="entry name" value="DNA/RNA polymerases"/>
    <property type="match status" value="1"/>
</dbReference>
<dbReference type="Gene3D" id="3.90.1600.10">
    <property type="entry name" value="Palm domain of DNA polymerase"/>
    <property type="match status" value="1"/>
</dbReference>
<keyword evidence="2 7" id="KW-0808">Transferase</keyword>
<dbReference type="PRINTS" id="PR00106">
    <property type="entry name" value="DNAPOLB"/>
</dbReference>
<keyword evidence="4 7" id="KW-0239">DNA-directed DNA polymerase</keyword>
<proteinExistence type="inferred from homology"/>
<dbReference type="InterPro" id="IPR006134">
    <property type="entry name" value="DNA-dir_DNA_pol_B_multi_dom"/>
</dbReference>
<dbReference type="OrthoDB" id="2399269at2759"/>
<evidence type="ECO:0000313" key="11">
    <source>
        <dbReference type="Proteomes" id="UP000615446"/>
    </source>
</evidence>
<evidence type="ECO:0000256" key="1">
    <source>
        <dbReference type="ARBA" id="ARBA00005755"/>
    </source>
</evidence>
<dbReference type="PANTHER" id="PTHR10322:SF23">
    <property type="entry name" value="DNA POLYMERASE DELTA CATALYTIC SUBUNIT"/>
    <property type="match status" value="1"/>
</dbReference>
<dbReference type="Gene3D" id="1.10.132.60">
    <property type="entry name" value="DNA polymerase family B, C-terminal domain"/>
    <property type="match status" value="1"/>
</dbReference>